<dbReference type="Pfam" id="PF13460">
    <property type="entry name" value="NAD_binding_10"/>
    <property type="match status" value="1"/>
</dbReference>
<dbReference type="Gene3D" id="3.90.25.10">
    <property type="entry name" value="UDP-galactose 4-epimerase, domain 1"/>
    <property type="match status" value="1"/>
</dbReference>
<feature type="domain" description="NAD(P)-binding" evidence="1">
    <location>
        <begin position="7"/>
        <end position="100"/>
    </location>
</feature>
<dbReference type="InterPro" id="IPR051604">
    <property type="entry name" value="Ergot_Alk_Oxidoreductase"/>
</dbReference>
<organism evidence="2 3">
    <name type="scientific">Micromonospora globbae</name>
    <dbReference type="NCBI Taxonomy" id="1894969"/>
    <lineage>
        <taxon>Bacteria</taxon>
        <taxon>Bacillati</taxon>
        <taxon>Actinomycetota</taxon>
        <taxon>Actinomycetes</taxon>
        <taxon>Micromonosporales</taxon>
        <taxon>Micromonosporaceae</taxon>
        <taxon>Micromonospora</taxon>
    </lineage>
</organism>
<gene>
    <name evidence="2" type="ORF">OG994_19875</name>
</gene>
<evidence type="ECO:0000259" key="1">
    <source>
        <dbReference type="Pfam" id="PF13460"/>
    </source>
</evidence>
<dbReference type="RefSeq" id="WP_328850594.1">
    <property type="nucleotide sequence ID" value="NZ_CP108084.1"/>
</dbReference>
<evidence type="ECO:0000313" key="2">
    <source>
        <dbReference type="EMBL" id="WUP47879.1"/>
    </source>
</evidence>
<dbReference type="Gene3D" id="3.40.50.720">
    <property type="entry name" value="NAD(P)-binding Rossmann-like Domain"/>
    <property type="match status" value="1"/>
</dbReference>
<evidence type="ECO:0000313" key="3">
    <source>
        <dbReference type="Proteomes" id="UP001432190"/>
    </source>
</evidence>
<name>A0ABZ1S1V4_9ACTN</name>
<dbReference type="SUPFAM" id="SSF51735">
    <property type="entry name" value="NAD(P)-binding Rossmann-fold domains"/>
    <property type="match status" value="1"/>
</dbReference>
<dbReference type="EMBL" id="CP108084">
    <property type="protein sequence ID" value="WUP47879.1"/>
    <property type="molecule type" value="Genomic_DNA"/>
</dbReference>
<keyword evidence="3" id="KW-1185">Reference proteome</keyword>
<dbReference type="Proteomes" id="UP001432190">
    <property type="component" value="Chromosome"/>
</dbReference>
<dbReference type="PANTHER" id="PTHR43162">
    <property type="match status" value="1"/>
</dbReference>
<protein>
    <submittedName>
        <fullName evidence="2">NAD(P)H-binding protein</fullName>
    </submittedName>
</protein>
<dbReference type="InterPro" id="IPR016040">
    <property type="entry name" value="NAD(P)-bd_dom"/>
</dbReference>
<accession>A0ABZ1S1V4</accession>
<dbReference type="PANTHER" id="PTHR43162:SF1">
    <property type="entry name" value="PRESTALK A DIFFERENTIATION PROTEIN A"/>
    <property type="match status" value="1"/>
</dbReference>
<sequence length="273" mass="28935">MRYLVTGATGKAGRHVVRELLARGASVRVLTRDPERAAGLPAGVEVAVGDLTAPATLEDALDGITGLHLLTTGGDDYATLRTGPEIVELAEKAGVRRVSVLWNGQSGPVEEAVTASGLEWTILQPVDFMGNTLGWATPIREAGEVREPFGDVPNAVVDEADVGAVAAEALTGDGHAGMVYAVTGPEALTPRQRLAAVAAALGRDLRFVELTEAQAREGWRQAGLGEELVDLLASWHGNPPPAAYTVTRTVEDVLGRPPRRFADWVRDHLDAFR</sequence>
<dbReference type="InterPro" id="IPR036291">
    <property type="entry name" value="NAD(P)-bd_dom_sf"/>
</dbReference>
<proteinExistence type="predicted"/>
<reference evidence="2" key="1">
    <citation type="submission" date="2022-10" db="EMBL/GenBank/DDBJ databases">
        <title>The complete genomes of actinobacterial strains from the NBC collection.</title>
        <authorList>
            <person name="Joergensen T.S."/>
            <person name="Alvarez Arevalo M."/>
            <person name="Sterndorff E.B."/>
            <person name="Faurdal D."/>
            <person name="Vuksanovic O."/>
            <person name="Mourched A.-S."/>
            <person name="Charusanti P."/>
            <person name="Shaw S."/>
            <person name="Blin K."/>
            <person name="Weber T."/>
        </authorList>
    </citation>
    <scope>NUCLEOTIDE SEQUENCE</scope>
    <source>
        <strain evidence="2">NBC_00256</strain>
    </source>
</reference>